<keyword evidence="3" id="KW-1185">Reference proteome</keyword>
<reference evidence="3" key="1">
    <citation type="submission" date="2017-02" db="EMBL/GenBank/DDBJ databases">
        <authorList>
            <person name="Daims H."/>
        </authorList>
    </citation>
    <scope>NUCLEOTIDE SEQUENCE [LARGE SCALE GENOMIC DNA]</scope>
</reference>
<dbReference type="InterPro" id="IPR014914">
    <property type="entry name" value="RES_dom"/>
</dbReference>
<protein>
    <submittedName>
        <fullName evidence="2">RES domain-containing protein</fullName>
    </submittedName>
</protein>
<proteinExistence type="predicted"/>
<evidence type="ECO:0000259" key="1">
    <source>
        <dbReference type="SMART" id="SM00953"/>
    </source>
</evidence>
<dbReference type="SMART" id="SM00953">
    <property type="entry name" value="RES"/>
    <property type="match status" value="1"/>
</dbReference>
<dbReference type="EMBL" id="FUKJ01000373">
    <property type="protein sequence ID" value="SJM94874.1"/>
    <property type="molecule type" value="Genomic_DNA"/>
</dbReference>
<dbReference type="Proteomes" id="UP000195442">
    <property type="component" value="Unassembled WGS sequence"/>
</dbReference>
<dbReference type="OrthoDB" id="9789501at2"/>
<feature type="domain" description="RES" evidence="1">
    <location>
        <begin position="13"/>
        <end position="138"/>
    </location>
</feature>
<accession>A0A1R4HF70</accession>
<gene>
    <name evidence="2" type="ORF">CRENPOLYSF2_4340002</name>
</gene>
<dbReference type="AlphaFoldDB" id="A0A1R4HF70"/>
<organism evidence="2 3">
    <name type="scientific">Crenothrix polyspora</name>
    <dbReference type="NCBI Taxonomy" id="360316"/>
    <lineage>
        <taxon>Bacteria</taxon>
        <taxon>Pseudomonadati</taxon>
        <taxon>Pseudomonadota</taxon>
        <taxon>Gammaproteobacteria</taxon>
        <taxon>Methylococcales</taxon>
        <taxon>Crenotrichaceae</taxon>
        <taxon>Crenothrix</taxon>
    </lineage>
</organism>
<evidence type="ECO:0000313" key="3">
    <source>
        <dbReference type="Proteomes" id="UP000195442"/>
    </source>
</evidence>
<sequence>MRIFRLGDERHPIWDGSGAALIGGRWNSPGKPVIYGSLSYACAMLEILAHANIGRIPSTQRFIIAEVPDGVSIEKHDITELPLGWDTDHAACSRAFGDQWLVENRSAILLVPSVVARLDWNAVVNPNHPDAQQLILTAPEPVIWDQRLFEHFSGNRISS</sequence>
<name>A0A1R4HF70_9GAMM</name>
<dbReference type="Pfam" id="PF08808">
    <property type="entry name" value="RES"/>
    <property type="match status" value="1"/>
</dbReference>
<evidence type="ECO:0000313" key="2">
    <source>
        <dbReference type="EMBL" id="SJM94874.1"/>
    </source>
</evidence>